<proteinExistence type="predicted"/>
<feature type="region of interest" description="Disordered" evidence="1">
    <location>
        <begin position="1"/>
        <end position="28"/>
    </location>
</feature>
<protein>
    <submittedName>
        <fullName evidence="2">Uncharacterized protein, isoform B</fullName>
    </submittedName>
</protein>
<sequence length="62" mass="6567">MQIDEGGEAGSSLITEIPRSINNGPPRRARTTIDVAKTDGQYITIRSFLLIHGVVGFGEGPG</sequence>
<organism evidence="2">
    <name type="scientific">Drosophila simulans</name>
    <name type="common">Fruit fly</name>
    <dbReference type="NCBI Taxonomy" id="7240"/>
    <lineage>
        <taxon>Eukaryota</taxon>
        <taxon>Metazoa</taxon>
        <taxon>Ecdysozoa</taxon>
        <taxon>Arthropoda</taxon>
        <taxon>Hexapoda</taxon>
        <taxon>Insecta</taxon>
        <taxon>Pterygota</taxon>
        <taxon>Neoptera</taxon>
        <taxon>Endopterygota</taxon>
        <taxon>Diptera</taxon>
        <taxon>Brachycera</taxon>
        <taxon>Muscomorpha</taxon>
        <taxon>Ephydroidea</taxon>
        <taxon>Drosophilidae</taxon>
        <taxon>Drosophila</taxon>
        <taxon>Sophophora</taxon>
    </lineage>
</organism>
<dbReference type="KEGG" id="dsi:Dsimw501_GD29415"/>
<reference evidence="2" key="1">
    <citation type="journal article" date="2013" name="Genome Res.">
        <title>A second-generation assembly of the Drosophila simulans genome provides new insights into patterns of lineage-specific divergence.</title>
        <authorList>
            <person name="Hu T.T."/>
            <person name="Eisen M.B."/>
            <person name="Thornton K.R."/>
            <person name="Andolfatto P."/>
        </authorList>
    </citation>
    <scope>NUCLEOTIDE SEQUENCE [LARGE SCALE GENOMIC DNA]</scope>
    <source>
        <strain evidence="2">W501</strain>
    </source>
</reference>
<gene>
    <name evidence="2" type="primary">Dsim\GD29415</name>
    <name evidence="2" type="ORF">Dsimw501_GD29415</name>
</gene>
<dbReference type="Bgee" id="FBgn0270705">
    <property type="expression patterns" value="Expressed in male reproductive system and 2 other cell types or tissues"/>
</dbReference>
<accession>A0A0J9RVF6</accession>
<reference evidence="2" key="3">
    <citation type="submission" date="2015-04" db="EMBL/GenBank/DDBJ databases">
        <authorList>
            <consortium name="FlyBase"/>
        </authorList>
    </citation>
    <scope>NUCLEOTIDE SEQUENCE</scope>
    <source>
        <strain evidence="2">W501</strain>
    </source>
</reference>
<dbReference type="EMBL" id="CM002912">
    <property type="protein sequence ID" value="KMY99557.1"/>
    <property type="molecule type" value="Genomic_DNA"/>
</dbReference>
<dbReference type="AlphaFoldDB" id="A0A0J9RVF6"/>
<evidence type="ECO:0000313" key="2">
    <source>
        <dbReference type="EMBL" id="KMY99557.1"/>
    </source>
</evidence>
<dbReference type="Proteomes" id="UP000035880">
    <property type="component" value="Chromosome 3L"/>
</dbReference>
<name>A0A0J9RVF6_DROSI</name>
<reference evidence="2" key="2">
    <citation type="submission" date="2014-06" db="EMBL/GenBank/DDBJ databases">
        <authorList>
            <person name="Hu T."/>
            <person name="Eisen M.B."/>
            <person name="Thornton K.R."/>
            <person name="Andolfatto P."/>
        </authorList>
    </citation>
    <scope>NUCLEOTIDE SEQUENCE</scope>
    <source>
        <strain evidence="2">W501</strain>
    </source>
</reference>
<evidence type="ECO:0000256" key="1">
    <source>
        <dbReference type="SAM" id="MobiDB-lite"/>
    </source>
</evidence>